<feature type="domain" description="PPIase cyclophilin-type" evidence="4">
    <location>
        <begin position="70"/>
        <end position="230"/>
    </location>
</feature>
<dbReference type="PRINTS" id="PR00153">
    <property type="entry name" value="CSAPPISMRASE"/>
</dbReference>
<evidence type="ECO:0000256" key="2">
    <source>
        <dbReference type="ARBA" id="ARBA00023235"/>
    </source>
</evidence>
<comment type="similarity">
    <text evidence="3">Belongs to the cyclophilin-type PPIase family.</text>
</comment>
<evidence type="ECO:0000259" key="4">
    <source>
        <dbReference type="PROSITE" id="PS50072"/>
    </source>
</evidence>
<evidence type="ECO:0000313" key="6">
    <source>
        <dbReference type="Proteomes" id="UP001056708"/>
    </source>
</evidence>
<dbReference type="InterPro" id="IPR044665">
    <property type="entry name" value="E_coli_cyclophilin_A-like"/>
</dbReference>
<name>A0ABY5AQF1_9CYAN</name>
<accession>A0ABY5AQF1</accession>
<keyword evidence="1 3" id="KW-0697">Rotamase</keyword>
<gene>
    <name evidence="5" type="ORF">NEA10_01615</name>
</gene>
<dbReference type="PROSITE" id="PS50072">
    <property type="entry name" value="CSA_PPIASE_2"/>
    <property type="match status" value="1"/>
</dbReference>
<dbReference type="Gene3D" id="2.40.100.10">
    <property type="entry name" value="Cyclophilin-like"/>
    <property type="match status" value="1"/>
</dbReference>
<dbReference type="Pfam" id="PF00160">
    <property type="entry name" value="Pro_isomerase"/>
    <property type="match status" value="1"/>
</dbReference>
<evidence type="ECO:0000256" key="1">
    <source>
        <dbReference type="ARBA" id="ARBA00023110"/>
    </source>
</evidence>
<dbReference type="EMBL" id="CP098611">
    <property type="protein sequence ID" value="USR91457.1"/>
    <property type="molecule type" value="Genomic_DNA"/>
</dbReference>
<keyword evidence="2 3" id="KW-0413">Isomerase</keyword>
<dbReference type="InterPro" id="IPR029000">
    <property type="entry name" value="Cyclophilin-like_dom_sf"/>
</dbReference>
<comment type="catalytic activity">
    <reaction evidence="3">
        <text>[protein]-peptidylproline (omega=180) = [protein]-peptidylproline (omega=0)</text>
        <dbReference type="Rhea" id="RHEA:16237"/>
        <dbReference type="Rhea" id="RHEA-COMP:10747"/>
        <dbReference type="Rhea" id="RHEA-COMP:10748"/>
        <dbReference type="ChEBI" id="CHEBI:83833"/>
        <dbReference type="ChEBI" id="CHEBI:83834"/>
        <dbReference type="EC" id="5.2.1.8"/>
    </reaction>
</comment>
<evidence type="ECO:0000256" key="3">
    <source>
        <dbReference type="RuleBase" id="RU363019"/>
    </source>
</evidence>
<evidence type="ECO:0000313" key="5">
    <source>
        <dbReference type="EMBL" id="USR91457.1"/>
    </source>
</evidence>
<dbReference type="CDD" id="cd01924">
    <property type="entry name" value="cyclophilin_TLP40_like"/>
    <property type="match status" value="1"/>
</dbReference>
<dbReference type="Proteomes" id="UP001056708">
    <property type="component" value="Chromosome"/>
</dbReference>
<organism evidence="5 6">
    <name type="scientific">Phormidium yuhuli AB48</name>
    <dbReference type="NCBI Taxonomy" id="2940671"/>
    <lineage>
        <taxon>Bacteria</taxon>
        <taxon>Bacillati</taxon>
        <taxon>Cyanobacteriota</taxon>
        <taxon>Cyanophyceae</taxon>
        <taxon>Oscillatoriophycideae</taxon>
        <taxon>Oscillatoriales</taxon>
        <taxon>Oscillatoriaceae</taxon>
        <taxon>Phormidium</taxon>
        <taxon>Phormidium yuhuli</taxon>
    </lineage>
</organism>
<dbReference type="RefSeq" id="WP_252663480.1">
    <property type="nucleotide sequence ID" value="NZ_CP098611.1"/>
</dbReference>
<sequence length="248" mass="26514">MQPLTQSQDRWWRLRLTVLLVISLTVLASCTQVTDLAETSSTTTATVQDVAATTPRLEGMATVVMVVNGGSITIEVNGEDAPVTAGNFVDLVQKGVYDGTSFHRVVREPEPFVVQGGDPLSADADVPVSRLGTGNYVNAETGQPRYIPLEIKPQGASEPLYGETLMAAGVREAPLLNHRRGAVAMARSQSPNSASAQFYFALDDLSFLDGNYAVFGYVSEGMEVVDGIQQGDRIQSATVTEGAEFLVQ</sequence>
<dbReference type="PANTHER" id="PTHR43246">
    <property type="entry name" value="PEPTIDYL-PROLYL CIS-TRANS ISOMERASE CYP38, CHLOROPLASTIC"/>
    <property type="match status" value="1"/>
</dbReference>
<protein>
    <recommendedName>
        <fullName evidence="3">Peptidyl-prolyl cis-trans isomerase</fullName>
        <shortName evidence="3">PPIase</shortName>
        <ecNumber evidence="3">5.2.1.8</ecNumber>
    </recommendedName>
</protein>
<dbReference type="SUPFAM" id="SSF50891">
    <property type="entry name" value="Cyclophilin-like"/>
    <property type="match status" value="1"/>
</dbReference>
<dbReference type="EC" id="5.2.1.8" evidence="3"/>
<dbReference type="GO" id="GO:0016853">
    <property type="term" value="F:isomerase activity"/>
    <property type="evidence" value="ECO:0007669"/>
    <property type="project" value="UniProtKB-KW"/>
</dbReference>
<keyword evidence="6" id="KW-1185">Reference proteome</keyword>
<dbReference type="InterPro" id="IPR002130">
    <property type="entry name" value="Cyclophilin-type_PPIase_dom"/>
</dbReference>
<comment type="function">
    <text evidence="3">PPIases accelerate the folding of proteins. It catalyzes the cis-trans isomerization of proline imidic peptide bonds in oligopeptides.</text>
</comment>
<proteinExistence type="inferred from homology"/>
<reference evidence="5" key="1">
    <citation type="submission" date="2022-06" db="EMBL/GenBank/DDBJ databases">
        <title>Genome sequence of Phormidium yuhuli AB48 isolated from an industrial photobioreactor environment.</title>
        <authorList>
            <person name="Qiu Y."/>
            <person name="Noonan A.J.C."/>
            <person name="Dofher K."/>
            <person name="Koch M."/>
            <person name="Kieft B."/>
            <person name="Lin X."/>
            <person name="Ziels R.M."/>
            <person name="Hallam S.J."/>
        </authorList>
    </citation>
    <scope>NUCLEOTIDE SEQUENCE</scope>
    <source>
        <strain evidence="5">AB48</strain>
    </source>
</reference>